<sequence>MIRPEQTHPHLVGSDQPPRTGMARLGSIGARWLAHGLGRPIERFGAALRRLAADNGGRPHFEADRERRRFALAVKSMPIGLCLFDADHRLVICNRRYAEMYGLPDSLIRPGTHWHEIIRFWIRIENYDAEQAEAFFERLDRASYQNHVSTETIHLPGNRAYNLLHQPLEGGGWVATHEDVSERHQAEREIARLGEEAETERRRLEAALTNMPIGLTMFDADKRLITANPSFRRLYDLPDHLVRPGTPFRDILEHRITTGRYPGGDPTTWIADLMDVVDRHEALRDVLTFRNGSTMRIVHQPTPEGGWVTIHEDVTERYGAQLEIARLGEEAEVERQRLEAALSNMPIGLTMFDGEKRLITTNRRYAELYGLPDHLLKPGTPFRDLMDFRIRDGSFPADGAEEWVQELFGVVERGESTRDLTELKNGRFVSIIHEPMVGGGWIATHEDVTERHLADREINRLADEAERERRRLDTAMSNMPIGVCLFDGDKRLIAANSHYAEMYRLAADRLVPGMTVHEVLALHVEAGNNGESDPDEWTAEALRIAHLSSDWRGIKPTASGRTHSILIKPLNGGGWVSTHEDVTERFEAQQEILRLGEEAEIERQRLNAAVNNMPIGLVMFDAEQRLIVANGRYAEMYRMPRRLTAPGTPLEAILAQRTSAGEFGGPDAAAYDRFVRKMVDQREPASDILRFRDGRIFSLVFQPMKDGGWVTTHEDVTDRQKAQAQIAHMAHHDYLTDLPNRVLFRERIEQALARDGAGKGVAVLCLDLDHFKAVNDTLGHPVGDKLLQAAARRLSALDGDDLTVARLGGDEFALLQIGADQPKAARKLAQQIIEDLSAPYKLDGHQVVTGVSIGIAVAPDDGDTADKLLKNGDMALYRAKGDGRGLFRFFESEMDARMQARRALEVDLRRATEQHEFELYYQPQFNLGTGSVTGFEALLRWRHPDRGLVSPAEFIPLAEETGLILPIGEWVLAKACAEAAKWPSTVTVAVNLSPVQFRSAHVLRAVVSALSDSGLPAHRLELEITESVLLMETESTLALLNQLHILGVRISMDDFGTGYSSLGYLQKFRFDKIKIDREFIKGICEDEKSLAIIKAVTGLSASMGIATTAEGVETQAQLSRVKAEGCTEVQGFLTGRPMAARDAMALLQAPSRVMQTDAA</sequence>
<dbReference type="STRING" id="665467.SAMN02982931_00681"/>
<dbReference type="InterPro" id="IPR052155">
    <property type="entry name" value="Biofilm_reg_signaling"/>
</dbReference>
<dbReference type="Gene3D" id="3.20.20.450">
    <property type="entry name" value="EAL domain"/>
    <property type="match status" value="1"/>
</dbReference>
<dbReference type="PROSITE" id="PS50883">
    <property type="entry name" value="EAL"/>
    <property type="match status" value="1"/>
</dbReference>
<dbReference type="SUPFAM" id="SSF55785">
    <property type="entry name" value="PYP-like sensor domain (PAS domain)"/>
    <property type="match status" value="5"/>
</dbReference>
<dbReference type="EMBL" id="FMXQ01000001">
    <property type="protein sequence ID" value="SDB08172.1"/>
    <property type="molecule type" value="Genomic_DNA"/>
</dbReference>
<feature type="coiled-coil region" evidence="1">
    <location>
        <begin position="183"/>
        <end position="210"/>
    </location>
</feature>
<name>A0A1G6AIE5_9HYPH</name>
<dbReference type="OrthoDB" id="9814202at2"/>
<dbReference type="Proteomes" id="UP000199071">
    <property type="component" value="Unassembled WGS sequence"/>
</dbReference>
<evidence type="ECO:0000256" key="1">
    <source>
        <dbReference type="SAM" id="Coils"/>
    </source>
</evidence>
<accession>A0A1G6AIE5</accession>
<evidence type="ECO:0000313" key="4">
    <source>
        <dbReference type="EMBL" id="SDB08172.1"/>
    </source>
</evidence>
<dbReference type="Pfam" id="PF00563">
    <property type="entry name" value="EAL"/>
    <property type="match status" value="1"/>
</dbReference>
<dbReference type="InterPro" id="IPR001633">
    <property type="entry name" value="EAL_dom"/>
</dbReference>
<dbReference type="PANTHER" id="PTHR44757:SF2">
    <property type="entry name" value="BIOFILM ARCHITECTURE MAINTENANCE PROTEIN MBAA"/>
    <property type="match status" value="1"/>
</dbReference>
<proteinExistence type="predicted"/>
<dbReference type="SMART" id="SM00052">
    <property type="entry name" value="EAL"/>
    <property type="match status" value="1"/>
</dbReference>
<dbReference type="Gene3D" id="3.30.70.270">
    <property type="match status" value="1"/>
</dbReference>
<dbReference type="AlphaFoldDB" id="A0A1G6AIE5"/>
<dbReference type="Gene3D" id="3.30.450.20">
    <property type="entry name" value="PAS domain"/>
    <property type="match status" value="5"/>
</dbReference>
<dbReference type="SUPFAM" id="SSF141868">
    <property type="entry name" value="EAL domain-like"/>
    <property type="match status" value="1"/>
</dbReference>
<dbReference type="RefSeq" id="WP_090874766.1">
    <property type="nucleotide sequence ID" value="NZ_FMXQ01000001.1"/>
</dbReference>
<evidence type="ECO:0000259" key="3">
    <source>
        <dbReference type="PROSITE" id="PS50887"/>
    </source>
</evidence>
<evidence type="ECO:0000313" key="5">
    <source>
        <dbReference type="Proteomes" id="UP000199071"/>
    </source>
</evidence>
<keyword evidence="5" id="KW-1185">Reference proteome</keyword>
<dbReference type="PANTHER" id="PTHR44757">
    <property type="entry name" value="DIGUANYLATE CYCLASE DGCP"/>
    <property type="match status" value="1"/>
</dbReference>
<protein>
    <submittedName>
        <fullName evidence="4">Diguanylate cyclase (GGDEF) domain-containing protein</fullName>
    </submittedName>
</protein>
<keyword evidence="1" id="KW-0175">Coiled coil</keyword>
<dbReference type="InterPro" id="IPR000160">
    <property type="entry name" value="GGDEF_dom"/>
</dbReference>
<organism evidence="4 5">
    <name type="scientific">Bauldia litoralis</name>
    <dbReference type="NCBI Taxonomy" id="665467"/>
    <lineage>
        <taxon>Bacteria</taxon>
        <taxon>Pseudomonadati</taxon>
        <taxon>Pseudomonadota</taxon>
        <taxon>Alphaproteobacteria</taxon>
        <taxon>Hyphomicrobiales</taxon>
        <taxon>Kaistiaceae</taxon>
        <taxon>Bauldia</taxon>
    </lineage>
</organism>
<dbReference type="InterPro" id="IPR035919">
    <property type="entry name" value="EAL_sf"/>
</dbReference>
<feature type="coiled-coil region" evidence="1">
    <location>
        <begin position="451"/>
        <end position="478"/>
    </location>
</feature>
<dbReference type="SMART" id="SM00091">
    <property type="entry name" value="PAS"/>
    <property type="match status" value="5"/>
</dbReference>
<dbReference type="InterPro" id="IPR035965">
    <property type="entry name" value="PAS-like_dom_sf"/>
</dbReference>
<feature type="domain" description="EAL" evidence="2">
    <location>
        <begin position="901"/>
        <end position="1151"/>
    </location>
</feature>
<dbReference type="CDD" id="cd01948">
    <property type="entry name" value="EAL"/>
    <property type="match status" value="1"/>
</dbReference>
<dbReference type="Pfam" id="PF12860">
    <property type="entry name" value="PAS_7"/>
    <property type="match status" value="5"/>
</dbReference>
<dbReference type="SUPFAM" id="SSF55073">
    <property type="entry name" value="Nucleotide cyclase"/>
    <property type="match status" value="1"/>
</dbReference>
<dbReference type="SMART" id="SM00267">
    <property type="entry name" value="GGDEF"/>
    <property type="match status" value="1"/>
</dbReference>
<reference evidence="4 5" key="1">
    <citation type="submission" date="2016-10" db="EMBL/GenBank/DDBJ databases">
        <authorList>
            <person name="de Groot N.N."/>
        </authorList>
    </citation>
    <scope>NUCLEOTIDE SEQUENCE [LARGE SCALE GENOMIC DNA]</scope>
    <source>
        <strain evidence="4 5">ATCC 35022</strain>
    </source>
</reference>
<dbReference type="NCBIfam" id="TIGR00254">
    <property type="entry name" value="GGDEF"/>
    <property type="match status" value="1"/>
</dbReference>
<gene>
    <name evidence="4" type="ORF">SAMN02982931_00681</name>
</gene>
<evidence type="ECO:0000259" key="2">
    <source>
        <dbReference type="PROSITE" id="PS50883"/>
    </source>
</evidence>
<dbReference type="InterPro" id="IPR029787">
    <property type="entry name" value="Nucleotide_cyclase"/>
</dbReference>
<dbReference type="Pfam" id="PF00990">
    <property type="entry name" value="GGDEF"/>
    <property type="match status" value="1"/>
</dbReference>
<dbReference type="InterPro" id="IPR043128">
    <property type="entry name" value="Rev_trsase/Diguanyl_cyclase"/>
</dbReference>
<dbReference type="CDD" id="cd01949">
    <property type="entry name" value="GGDEF"/>
    <property type="match status" value="1"/>
</dbReference>
<dbReference type="InterPro" id="IPR000014">
    <property type="entry name" value="PAS"/>
</dbReference>
<feature type="domain" description="GGDEF" evidence="3">
    <location>
        <begin position="759"/>
        <end position="892"/>
    </location>
</feature>
<dbReference type="PROSITE" id="PS50887">
    <property type="entry name" value="GGDEF"/>
    <property type="match status" value="1"/>
</dbReference>